<dbReference type="SMART" id="SM00241">
    <property type="entry name" value="ZP"/>
    <property type="match status" value="1"/>
</dbReference>
<evidence type="ECO:0000256" key="1">
    <source>
        <dbReference type="ARBA" id="ARBA00004251"/>
    </source>
</evidence>
<evidence type="ECO:0000256" key="8">
    <source>
        <dbReference type="SAM" id="MobiDB-lite"/>
    </source>
</evidence>
<feature type="chain" id="PRO_5041329405" description="ZP domain-containing protein" evidence="10">
    <location>
        <begin position="37"/>
        <end position="406"/>
    </location>
</feature>
<evidence type="ECO:0000256" key="10">
    <source>
        <dbReference type="SAM" id="SignalP"/>
    </source>
</evidence>
<organism evidence="12 13">
    <name type="scientific">Steinernema hermaphroditum</name>
    <dbReference type="NCBI Taxonomy" id="289476"/>
    <lineage>
        <taxon>Eukaryota</taxon>
        <taxon>Metazoa</taxon>
        <taxon>Ecdysozoa</taxon>
        <taxon>Nematoda</taxon>
        <taxon>Chromadorea</taxon>
        <taxon>Rhabditida</taxon>
        <taxon>Tylenchina</taxon>
        <taxon>Panagrolaimomorpha</taxon>
        <taxon>Strongyloidoidea</taxon>
        <taxon>Steinernematidae</taxon>
        <taxon>Steinernema</taxon>
    </lineage>
</organism>
<keyword evidence="6 9" id="KW-1133">Transmembrane helix</keyword>
<evidence type="ECO:0000256" key="9">
    <source>
        <dbReference type="SAM" id="Phobius"/>
    </source>
</evidence>
<comment type="subcellular location">
    <subcellularLocation>
        <location evidence="1">Cell membrane</location>
        <topology evidence="1">Single-pass type I membrane protein</topology>
    </subcellularLocation>
</comment>
<dbReference type="InterPro" id="IPR051962">
    <property type="entry name" value="Cuticlin"/>
</dbReference>
<evidence type="ECO:0000259" key="11">
    <source>
        <dbReference type="PROSITE" id="PS51034"/>
    </source>
</evidence>
<dbReference type="EMBL" id="JAUCMV010000001">
    <property type="protein sequence ID" value="KAK0423885.1"/>
    <property type="molecule type" value="Genomic_DNA"/>
</dbReference>
<keyword evidence="7 9" id="KW-0472">Membrane</keyword>
<dbReference type="AlphaFoldDB" id="A0AA39IHS3"/>
<keyword evidence="4 9" id="KW-0812">Transmembrane</keyword>
<evidence type="ECO:0000313" key="13">
    <source>
        <dbReference type="Proteomes" id="UP001175271"/>
    </source>
</evidence>
<evidence type="ECO:0000256" key="7">
    <source>
        <dbReference type="ARBA" id="ARBA00023136"/>
    </source>
</evidence>
<dbReference type="GO" id="GO:0005886">
    <property type="term" value="C:plasma membrane"/>
    <property type="evidence" value="ECO:0007669"/>
    <property type="project" value="UniProtKB-SubCell"/>
</dbReference>
<dbReference type="PROSITE" id="PS51034">
    <property type="entry name" value="ZP_2"/>
    <property type="match status" value="1"/>
</dbReference>
<dbReference type="Pfam" id="PF25057">
    <property type="entry name" value="CUT_N"/>
    <property type="match status" value="1"/>
</dbReference>
<evidence type="ECO:0000256" key="6">
    <source>
        <dbReference type="ARBA" id="ARBA00022989"/>
    </source>
</evidence>
<dbReference type="PANTHER" id="PTHR22907:SF17">
    <property type="entry name" value="ZP DOMAIN-CONTAINING PROTEIN"/>
    <property type="match status" value="1"/>
</dbReference>
<gene>
    <name evidence="12" type="ORF">QR680_008386</name>
</gene>
<protein>
    <recommendedName>
        <fullName evidence="11">ZP domain-containing protein</fullName>
    </recommendedName>
</protein>
<feature type="domain" description="ZP" evidence="11">
    <location>
        <begin position="46"/>
        <end position="285"/>
    </location>
</feature>
<evidence type="ECO:0000313" key="12">
    <source>
        <dbReference type="EMBL" id="KAK0423885.1"/>
    </source>
</evidence>
<keyword evidence="5 10" id="KW-0732">Signal</keyword>
<keyword evidence="13" id="KW-1185">Reference proteome</keyword>
<name>A0AA39IHS3_9BILA</name>
<evidence type="ECO:0000256" key="2">
    <source>
        <dbReference type="ARBA" id="ARBA00022460"/>
    </source>
</evidence>
<dbReference type="PANTHER" id="PTHR22907">
    <property type="entry name" value="GH04558P"/>
    <property type="match status" value="1"/>
</dbReference>
<dbReference type="InterPro" id="IPR057475">
    <property type="entry name" value="CUT_C"/>
</dbReference>
<proteinExistence type="predicted"/>
<keyword evidence="2" id="KW-0193">Cuticle</keyword>
<evidence type="ECO:0000256" key="3">
    <source>
        <dbReference type="ARBA" id="ARBA00022475"/>
    </source>
</evidence>
<feature type="transmembrane region" description="Helical" evidence="9">
    <location>
        <begin position="384"/>
        <end position="400"/>
    </location>
</feature>
<dbReference type="InterPro" id="IPR001507">
    <property type="entry name" value="ZP_dom"/>
</dbReference>
<dbReference type="InterPro" id="IPR056953">
    <property type="entry name" value="CUT_N"/>
</dbReference>
<dbReference type="GO" id="GO:0042302">
    <property type="term" value="F:structural constituent of cuticle"/>
    <property type="evidence" value="ECO:0007669"/>
    <property type="project" value="UniProtKB-KW"/>
</dbReference>
<keyword evidence="3" id="KW-1003">Cell membrane</keyword>
<comment type="caution">
    <text evidence="12">The sequence shown here is derived from an EMBL/GenBank/DDBJ whole genome shotgun (WGS) entry which is preliminary data.</text>
</comment>
<reference evidence="12" key="1">
    <citation type="submission" date="2023-06" db="EMBL/GenBank/DDBJ databases">
        <title>Genomic analysis of the entomopathogenic nematode Steinernema hermaphroditum.</title>
        <authorList>
            <person name="Schwarz E.M."/>
            <person name="Heppert J.K."/>
            <person name="Baniya A."/>
            <person name="Schwartz H.T."/>
            <person name="Tan C.-H."/>
            <person name="Antoshechkin I."/>
            <person name="Sternberg P.W."/>
            <person name="Goodrich-Blair H."/>
            <person name="Dillman A.R."/>
        </authorList>
    </citation>
    <scope>NUCLEOTIDE SEQUENCE</scope>
    <source>
        <strain evidence="12">PS9179</strain>
        <tissue evidence="12">Whole animal</tissue>
    </source>
</reference>
<evidence type="ECO:0000256" key="5">
    <source>
        <dbReference type="ARBA" id="ARBA00022729"/>
    </source>
</evidence>
<feature type="region of interest" description="Disordered" evidence="8">
    <location>
        <begin position="318"/>
        <end position="347"/>
    </location>
</feature>
<accession>A0AA39IHS3</accession>
<feature type="signal peptide" evidence="10">
    <location>
        <begin position="1"/>
        <end position="36"/>
    </location>
</feature>
<dbReference type="Proteomes" id="UP001175271">
    <property type="component" value="Unassembled WGS sequence"/>
</dbReference>
<sequence>MSSRQRTSTSLASSAPRTLRVLLVSLLAALLDSVGGNEVVGEPFISCAADAIYAKWRTNTTFTGHVNVRSTPNRFCYQVLVTNNQIELLVPHRECNVNRIRSLNPPGIILETSVLISFHSEFVTEGDRVYVLKCFHTRPQKSHEKLEDGRPHKEVVEAPKTNVDCQYNVKNAVNGEVAKRLIIGEKVFHEWSCEGARDDQCLLVTSCFLVTHDSKHKLVDASGCSMDRTIVPEFEYVNNSYVGQLISVFGIAQKPFVHFQCQLSLVDSVKGLCPIPDCEKDPSPKAPQRRDIASYLLHSNASILDALSQRVEILEVGAERRSSSDEEAPSCGRKSSAPSTEIRRAQPPEGTVCVSKISFGAVAIATIAVRPMVSQKKCFLCKQVAIFTLVVVLVAMVQRFRGSHDY</sequence>
<evidence type="ECO:0000256" key="4">
    <source>
        <dbReference type="ARBA" id="ARBA00022692"/>
    </source>
</evidence>
<dbReference type="Pfam" id="PF25301">
    <property type="entry name" value="CUT_C"/>
    <property type="match status" value="1"/>
</dbReference>